<evidence type="ECO:0000313" key="2">
    <source>
        <dbReference type="EMBL" id="VDO70391.1"/>
    </source>
</evidence>
<evidence type="ECO:0000313" key="3">
    <source>
        <dbReference type="Proteomes" id="UP000268014"/>
    </source>
</evidence>
<accession>A0A0N4X1X1</accession>
<reference evidence="4" key="1">
    <citation type="submission" date="2017-02" db="UniProtKB">
        <authorList>
            <consortium name="WormBaseParasite"/>
        </authorList>
    </citation>
    <scope>IDENTIFICATION</scope>
</reference>
<protein>
    <submittedName>
        <fullName evidence="2 4">Uncharacterized protein</fullName>
    </submittedName>
</protein>
<feature type="compositionally biased region" description="Basic residues" evidence="1">
    <location>
        <begin position="23"/>
        <end position="33"/>
    </location>
</feature>
<dbReference type="OrthoDB" id="5876530at2759"/>
<gene>
    <name evidence="2" type="ORF">HPLM_LOCUS18327</name>
</gene>
<evidence type="ECO:0000256" key="1">
    <source>
        <dbReference type="SAM" id="MobiDB-lite"/>
    </source>
</evidence>
<dbReference type="EMBL" id="UZAF01020490">
    <property type="protein sequence ID" value="VDO70391.1"/>
    <property type="molecule type" value="Genomic_DNA"/>
</dbReference>
<keyword evidence="3" id="KW-1185">Reference proteome</keyword>
<dbReference type="Proteomes" id="UP000268014">
    <property type="component" value="Unassembled WGS sequence"/>
</dbReference>
<sequence>MSSGPPQLSSSPFGHFSYLFQPQHHHHLHHHQQHPQLPFNTPNIQRSGFKLKRQRQRVDAGEPRNTYQVG</sequence>
<reference evidence="2 3" key="2">
    <citation type="submission" date="2018-11" db="EMBL/GenBank/DDBJ databases">
        <authorList>
            <consortium name="Pathogen Informatics"/>
        </authorList>
    </citation>
    <scope>NUCLEOTIDE SEQUENCE [LARGE SCALE GENOMIC DNA]</scope>
    <source>
        <strain evidence="2 3">MHpl1</strain>
    </source>
</reference>
<proteinExistence type="predicted"/>
<dbReference type="WBParaSite" id="HPLM_0001833501-mRNA-1">
    <property type="protein sequence ID" value="HPLM_0001833501-mRNA-1"/>
    <property type="gene ID" value="HPLM_0001833501"/>
</dbReference>
<organism evidence="4">
    <name type="scientific">Haemonchus placei</name>
    <name type="common">Barber's pole worm</name>
    <dbReference type="NCBI Taxonomy" id="6290"/>
    <lineage>
        <taxon>Eukaryota</taxon>
        <taxon>Metazoa</taxon>
        <taxon>Ecdysozoa</taxon>
        <taxon>Nematoda</taxon>
        <taxon>Chromadorea</taxon>
        <taxon>Rhabditida</taxon>
        <taxon>Rhabditina</taxon>
        <taxon>Rhabditomorpha</taxon>
        <taxon>Strongyloidea</taxon>
        <taxon>Trichostrongylidae</taxon>
        <taxon>Haemonchus</taxon>
    </lineage>
</organism>
<dbReference type="AlphaFoldDB" id="A0A0N4X1X1"/>
<name>A0A0N4X1X1_HAEPC</name>
<evidence type="ECO:0000313" key="4">
    <source>
        <dbReference type="WBParaSite" id="HPLM_0001833501-mRNA-1"/>
    </source>
</evidence>
<feature type="region of interest" description="Disordered" evidence="1">
    <location>
        <begin position="22"/>
        <end position="70"/>
    </location>
</feature>